<comment type="caution">
    <text evidence="8">The sequence shown here is derived from an EMBL/GenBank/DDBJ whole genome shotgun (WGS) entry which is preliminary data.</text>
</comment>
<dbReference type="PANTHER" id="PTHR11945">
    <property type="entry name" value="MADS BOX PROTEIN"/>
    <property type="match status" value="1"/>
</dbReference>
<dbReference type="Gene3D" id="3.40.1810.10">
    <property type="entry name" value="Transcription factor, MADS-box"/>
    <property type="match status" value="1"/>
</dbReference>
<evidence type="ECO:0000256" key="1">
    <source>
        <dbReference type="ARBA" id="ARBA00004123"/>
    </source>
</evidence>
<protein>
    <recommendedName>
        <fullName evidence="7">MADS-box domain-containing protein</fullName>
    </recommendedName>
</protein>
<dbReference type="GO" id="GO:0000978">
    <property type="term" value="F:RNA polymerase II cis-regulatory region sequence-specific DNA binding"/>
    <property type="evidence" value="ECO:0007669"/>
    <property type="project" value="TreeGrafter"/>
</dbReference>
<accession>A0AAP0GEB4</accession>
<dbReference type="SUPFAM" id="SSF55455">
    <property type="entry name" value="SRF-like"/>
    <property type="match status" value="1"/>
</dbReference>
<dbReference type="EMBL" id="JBBWWQ010000002">
    <property type="protein sequence ID" value="KAK8954623.1"/>
    <property type="molecule type" value="Genomic_DNA"/>
</dbReference>
<comment type="subcellular location">
    <subcellularLocation>
        <location evidence="1">Nucleus</location>
    </subcellularLocation>
</comment>
<dbReference type="Pfam" id="PF00319">
    <property type="entry name" value="SRF-TF"/>
    <property type="match status" value="1"/>
</dbReference>
<dbReference type="SMART" id="SM00432">
    <property type="entry name" value="MADS"/>
    <property type="match status" value="1"/>
</dbReference>
<evidence type="ECO:0000313" key="8">
    <source>
        <dbReference type="EMBL" id="KAK8954623.1"/>
    </source>
</evidence>
<feature type="domain" description="MADS-box" evidence="7">
    <location>
        <begin position="16"/>
        <end position="71"/>
    </location>
</feature>
<keyword evidence="5" id="KW-0539">Nucleus</keyword>
<evidence type="ECO:0000256" key="3">
    <source>
        <dbReference type="ARBA" id="ARBA00023125"/>
    </source>
</evidence>
<dbReference type="GO" id="GO:0046983">
    <property type="term" value="F:protein dimerization activity"/>
    <property type="evidence" value="ECO:0007669"/>
    <property type="project" value="InterPro"/>
</dbReference>
<evidence type="ECO:0000256" key="4">
    <source>
        <dbReference type="ARBA" id="ARBA00023163"/>
    </source>
</evidence>
<dbReference type="InterPro" id="IPR002100">
    <property type="entry name" value="TF_MADSbox"/>
</dbReference>
<keyword evidence="3" id="KW-0238">DNA-binding</keyword>
<dbReference type="PANTHER" id="PTHR11945:SF776">
    <property type="entry name" value="AGAMOUS-LIKE 50-RELATED"/>
    <property type="match status" value="1"/>
</dbReference>
<gene>
    <name evidence="8" type="ORF">KSP39_PZI001747</name>
</gene>
<evidence type="ECO:0000256" key="5">
    <source>
        <dbReference type="ARBA" id="ARBA00023242"/>
    </source>
</evidence>
<keyword evidence="9" id="KW-1185">Reference proteome</keyword>
<dbReference type="Proteomes" id="UP001418222">
    <property type="component" value="Unassembled WGS sequence"/>
</dbReference>
<name>A0AAP0GEB4_9ASPA</name>
<dbReference type="GO" id="GO:0005634">
    <property type="term" value="C:nucleus"/>
    <property type="evidence" value="ECO:0007669"/>
    <property type="project" value="UniProtKB-SubCell"/>
</dbReference>
<keyword evidence="4" id="KW-0804">Transcription</keyword>
<proteinExistence type="predicted"/>
<evidence type="ECO:0000259" key="7">
    <source>
        <dbReference type="PROSITE" id="PS50066"/>
    </source>
</evidence>
<evidence type="ECO:0000256" key="6">
    <source>
        <dbReference type="SAM" id="MobiDB-lite"/>
    </source>
</evidence>
<feature type="region of interest" description="Disordered" evidence="6">
    <location>
        <begin position="87"/>
        <end position="109"/>
    </location>
</feature>
<keyword evidence="2" id="KW-0805">Transcription regulation</keyword>
<dbReference type="InterPro" id="IPR036879">
    <property type="entry name" value="TF_MADSbox_sf"/>
</dbReference>
<dbReference type="AlphaFoldDB" id="A0AAP0GEB4"/>
<evidence type="ECO:0000256" key="2">
    <source>
        <dbReference type="ARBA" id="ARBA00023015"/>
    </source>
</evidence>
<sequence>MSAQEKKNRGGKIGKKIEMKPVVNAKRRQACFSKLLPGLFKKAAELRNLGVEVAIVVFSPSGTPFFYGHPSTFEALARFLNGGAATFETSPSADDRSGQMLRSKVTERR</sequence>
<reference evidence="8 9" key="1">
    <citation type="journal article" date="2022" name="Nat. Plants">
        <title>Genomes of leafy and leafless Platanthera orchids illuminate the evolution of mycoheterotrophy.</title>
        <authorList>
            <person name="Li M.H."/>
            <person name="Liu K.W."/>
            <person name="Li Z."/>
            <person name="Lu H.C."/>
            <person name="Ye Q.L."/>
            <person name="Zhang D."/>
            <person name="Wang J.Y."/>
            <person name="Li Y.F."/>
            <person name="Zhong Z.M."/>
            <person name="Liu X."/>
            <person name="Yu X."/>
            <person name="Liu D.K."/>
            <person name="Tu X.D."/>
            <person name="Liu B."/>
            <person name="Hao Y."/>
            <person name="Liao X.Y."/>
            <person name="Jiang Y.T."/>
            <person name="Sun W.H."/>
            <person name="Chen J."/>
            <person name="Chen Y.Q."/>
            <person name="Ai Y."/>
            <person name="Zhai J.W."/>
            <person name="Wu S.S."/>
            <person name="Zhou Z."/>
            <person name="Hsiao Y.Y."/>
            <person name="Wu W.L."/>
            <person name="Chen Y.Y."/>
            <person name="Lin Y.F."/>
            <person name="Hsu J.L."/>
            <person name="Li C.Y."/>
            <person name="Wang Z.W."/>
            <person name="Zhao X."/>
            <person name="Zhong W.Y."/>
            <person name="Ma X.K."/>
            <person name="Ma L."/>
            <person name="Huang J."/>
            <person name="Chen G.Z."/>
            <person name="Huang M.Z."/>
            <person name="Huang L."/>
            <person name="Peng D.H."/>
            <person name="Luo Y.B."/>
            <person name="Zou S.Q."/>
            <person name="Chen S.P."/>
            <person name="Lan S."/>
            <person name="Tsai W.C."/>
            <person name="Van de Peer Y."/>
            <person name="Liu Z.J."/>
        </authorList>
    </citation>
    <scope>NUCLEOTIDE SEQUENCE [LARGE SCALE GENOMIC DNA]</scope>
    <source>
        <strain evidence="8">Lor287</strain>
    </source>
</reference>
<evidence type="ECO:0000313" key="9">
    <source>
        <dbReference type="Proteomes" id="UP001418222"/>
    </source>
</evidence>
<dbReference type="PROSITE" id="PS50066">
    <property type="entry name" value="MADS_BOX_2"/>
    <property type="match status" value="1"/>
</dbReference>
<dbReference type="GO" id="GO:0000981">
    <property type="term" value="F:DNA-binding transcription factor activity, RNA polymerase II-specific"/>
    <property type="evidence" value="ECO:0007669"/>
    <property type="project" value="TreeGrafter"/>
</dbReference>
<organism evidence="8 9">
    <name type="scientific">Platanthera zijinensis</name>
    <dbReference type="NCBI Taxonomy" id="2320716"/>
    <lineage>
        <taxon>Eukaryota</taxon>
        <taxon>Viridiplantae</taxon>
        <taxon>Streptophyta</taxon>
        <taxon>Embryophyta</taxon>
        <taxon>Tracheophyta</taxon>
        <taxon>Spermatophyta</taxon>
        <taxon>Magnoliopsida</taxon>
        <taxon>Liliopsida</taxon>
        <taxon>Asparagales</taxon>
        <taxon>Orchidaceae</taxon>
        <taxon>Orchidoideae</taxon>
        <taxon>Orchideae</taxon>
        <taxon>Orchidinae</taxon>
        <taxon>Platanthera</taxon>
    </lineage>
</organism>